<evidence type="ECO:0000313" key="1">
    <source>
        <dbReference type="EMBL" id="AIY43014.1"/>
    </source>
</evidence>
<protein>
    <submittedName>
        <fullName evidence="1">Uncharacterized protein</fullName>
    </submittedName>
</protein>
<dbReference type="HOGENOM" id="CLU_3326721_0_0_4"/>
<keyword evidence="2" id="KW-1185">Reference proteome</keyword>
<accession>A0A0A1FH97</accession>
<evidence type="ECO:0000313" key="2">
    <source>
        <dbReference type="Proteomes" id="UP000030302"/>
    </source>
</evidence>
<dbReference type="STRING" id="279058.LT85_3856"/>
<dbReference type="AlphaFoldDB" id="A0A0A1FH97"/>
<reference evidence="2" key="1">
    <citation type="journal article" date="2014" name="Soil Biol. Biochem.">
        <title>Structure and function of bacterial communities in ageing soils: Insights from the Mendocino ecological staircase.</title>
        <authorList>
            <person name="Uroz S."/>
            <person name="Tech J.J."/>
            <person name="Sawaya N.A."/>
            <person name="Frey-Klett P."/>
            <person name="Leveau J.H.J."/>
        </authorList>
    </citation>
    <scope>NUCLEOTIDE SEQUENCE [LARGE SCALE GENOMIC DNA]</scope>
    <source>
        <strain evidence="2">Cal35</strain>
    </source>
</reference>
<dbReference type="Proteomes" id="UP000030302">
    <property type="component" value="Chromosome"/>
</dbReference>
<organism evidence="1 2">
    <name type="scientific">Collimonas arenae</name>
    <dbReference type="NCBI Taxonomy" id="279058"/>
    <lineage>
        <taxon>Bacteria</taxon>
        <taxon>Pseudomonadati</taxon>
        <taxon>Pseudomonadota</taxon>
        <taxon>Betaproteobacteria</taxon>
        <taxon>Burkholderiales</taxon>
        <taxon>Oxalobacteraceae</taxon>
        <taxon>Collimonas</taxon>
    </lineage>
</organism>
<dbReference type="KEGG" id="care:LT85_3856"/>
<proteinExistence type="predicted"/>
<name>A0A0A1FH97_9BURK</name>
<dbReference type="EMBL" id="CP009962">
    <property type="protein sequence ID" value="AIY43014.1"/>
    <property type="molecule type" value="Genomic_DNA"/>
</dbReference>
<sequence>MAPDLGVHPQVYPQIIVKLSCGKFALIMIRIPPILAPP</sequence>
<gene>
    <name evidence="1" type="ORF">LT85_3856</name>
</gene>